<dbReference type="Proteomes" id="UP001209878">
    <property type="component" value="Unassembled WGS sequence"/>
</dbReference>
<organism evidence="2 3">
    <name type="scientific">Ridgeia piscesae</name>
    <name type="common">Tubeworm</name>
    <dbReference type="NCBI Taxonomy" id="27915"/>
    <lineage>
        <taxon>Eukaryota</taxon>
        <taxon>Metazoa</taxon>
        <taxon>Spiralia</taxon>
        <taxon>Lophotrochozoa</taxon>
        <taxon>Annelida</taxon>
        <taxon>Polychaeta</taxon>
        <taxon>Sedentaria</taxon>
        <taxon>Canalipalpata</taxon>
        <taxon>Sabellida</taxon>
        <taxon>Siboglinidae</taxon>
        <taxon>Ridgeia</taxon>
    </lineage>
</organism>
<feature type="transmembrane region" description="Helical" evidence="1">
    <location>
        <begin position="83"/>
        <end position="107"/>
    </location>
</feature>
<sequence length="226" mass="25001">MWPKPDNRVFLLQYDCALHHIDKLANLCQEVNATDSVLQSIEDASSPDWRCTVQGSKRGVCYGTYVESARASNERGQVKTKHVFVAVTCVVVVIVLVGGLLGAAYVFKAAANDIVKFHLKANDKDGQPINEDVESDTTDDVVTYHMMTSMGEQWVVNDFSKRITLYKVSTNGNTACFVSPLNESEADPQTVRANMREVSVTPPRHTATPLPLHGWQVTLPRYTGSK</sequence>
<accession>A0AAD9JN38</accession>
<gene>
    <name evidence="2" type="ORF">NP493_2007g00012</name>
</gene>
<evidence type="ECO:0000313" key="3">
    <source>
        <dbReference type="Proteomes" id="UP001209878"/>
    </source>
</evidence>
<dbReference type="AlphaFoldDB" id="A0AAD9JN38"/>
<reference evidence="2" key="1">
    <citation type="journal article" date="2023" name="Mol. Biol. Evol.">
        <title>Third-Generation Sequencing Reveals the Adaptive Role of the Epigenome in Three Deep-Sea Polychaetes.</title>
        <authorList>
            <person name="Perez M."/>
            <person name="Aroh O."/>
            <person name="Sun Y."/>
            <person name="Lan Y."/>
            <person name="Juniper S.K."/>
            <person name="Young C.R."/>
            <person name="Angers B."/>
            <person name="Qian P.Y."/>
        </authorList>
    </citation>
    <scope>NUCLEOTIDE SEQUENCE</scope>
    <source>
        <strain evidence="2">R07B-5</strain>
    </source>
</reference>
<evidence type="ECO:0000313" key="2">
    <source>
        <dbReference type="EMBL" id="KAK2156057.1"/>
    </source>
</evidence>
<keyword evidence="3" id="KW-1185">Reference proteome</keyword>
<dbReference type="EMBL" id="JAODUO010002005">
    <property type="protein sequence ID" value="KAK2156057.1"/>
    <property type="molecule type" value="Genomic_DNA"/>
</dbReference>
<keyword evidence="1" id="KW-0472">Membrane</keyword>
<proteinExistence type="predicted"/>
<comment type="caution">
    <text evidence="2">The sequence shown here is derived from an EMBL/GenBank/DDBJ whole genome shotgun (WGS) entry which is preliminary data.</text>
</comment>
<name>A0AAD9JN38_RIDPI</name>
<keyword evidence="1" id="KW-0812">Transmembrane</keyword>
<protein>
    <submittedName>
        <fullName evidence="2">Uncharacterized protein</fullName>
    </submittedName>
</protein>
<keyword evidence="1" id="KW-1133">Transmembrane helix</keyword>
<evidence type="ECO:0000256" key="1">
    <source>
        <dbReference type="SAM" id="Phobius"/>
    </source>
</evidence>